<comment type="caution">
    <text evidence="3">The sequence shown here is derived from an EMBL/GenBank/DDBJ whole genome shotgun (WGS) entry which is preliminary data.</text>
</comment>
<evidence type="ECO:0000313" key="3">
    <source>
        <dbReference type="EMBL" id="MPY56124.1"/>
    </source>
</evidence>
<organism evidence="3 4">
    <name type="scientific">Streptomyces spongiae</name>
    <dbReference type="NCBI Taxonomy" id="565072"/>
    <lineage>
        <taxon>Bacteria</taxon>
        <taxon>Bacillati</taxon>
        <taxon>Actinomycetota</taxon>
        <taxon>Actinomycetes</taxon>
        <taxon>Kitasatosporales</taxon>
        <taxon>Streptomycetaceae</taxon>
        <taxon>Streptomyces</taxon>
    </lineage>
</organism>
<dbReference type="Proteomes" id="UP000400924">
    <property type="component" value="Unassembled WGS sequence"/>
</dbReference>
<dbReference type="EMBL" id="VJZC01000008">
    <property type="protein sequence ID" value="MPY56124.1"/>
    <property type="molecule type" value="Genomic_DNA"/>
</dbReference>
<dbReference type="GO" id="GO:0004560">
    <property type="term" value="F:alpha-L-fucosidase activity"/>
    <property type="evidence" value="ECO:0007669"/>
    <property type="project" value="TreeGrafter"/>
</dbReference>
<keyword evidence="4" id="KW-1185">Reference proteome</keyword>
<accession>A0A5N8XAC0</accession>
<proteinExistence type="predicted"/>
<reference evidence="3 4" key="1">
    <citation type="submission" date="2019-07" db="EMBL/GenBank/DDBJ databases">
        <title>New species of Amycolatopsis and Streptomyces.</title>
        <authorList>
            <person name="Duangmal K."/>
            <person name="Teo W.F.A."/>
            <person name="Lipun K."/>
        </authorList>
    </citation>
    <scope>NUCLEOTIDE SEQUENCE [LARGE SCALE GENOMIC DNA]</scope>
    <source>
        <strain evidence="3 4">NBRC 106415</strain>
    </source>
</reference>
<dbReference type="PANTHER" id="PTHR31084:SF0">
    <property type="entry name" value="ALPHA-L-FUCOSIDASE 2"/>
    <property type="match status" value="1"/>
</dbReference>
<gene>
    <name evidence="3" type="ORF">FNH08_02685</name>
</gene>
<evidence type="ECO:0000259" key="2">
    <source>
        <dbReference type="Pfam" id="PF14498"/>
    </source>
</evidence>
<feature type="domain" description="Glycosyl hydrolase family 95 N-terminal" evidence="2">
    <location>
        <begin position="9"/>
        <end position="240"/>
    </location>
</feature>
<feature type="compositionally biased region" description="Polar residues" evidence="1">
    <location>
        <begin position="273"/>
        <end position="296"/>
    </location>
</feature>
<dbReference type="Gene3D" id="2.70.98.50">
    <property type="entry name" value="putative glycoside hydrolase family protein from bacillus halodurans"/>
    <property type="match status" value="1"/>
</dbReference>
<evidence type="ECO:0000256" key="1">
    <source>
        <dbReference type="SAM" id="MobiDB-lite"/>
    </source>
</evidence>
<name>A0A5N8XAC0_9ACTN</name>
<evidence type="ECO:0000313" key="4">
    <source>
        <dbReference type="Proteomes" id="UP000400924"/>
    </source>
</evidence>
<protein>
    <recommendedName>
        <fullName evidence="2">Glycosyl hydrolase family 95 N-terminal domain-containing protein</fullName>
    </recommendedName>
</protein>
<dbReference type="Pfam" id="PF14498">
    <property type="entry name" value="Glyco_hyd_65N_2"/>
    <property type="match status" value="1"/>
</dbReference>
<dbReference type="OrthoDB" id="9802600at2"/>
<feature type="region of interest" description="Disordered" evidence="1">
    <location>
        <begin position="264"/>
        <end position="303"/>
    </location>
</feature>
<dbReference type="InterPro" id="IPR027414">
    <property type="entry name" value="GH95_N_dom"/>
</dbReference>
<sequence>MPVHCIHDTQPADRWEDAFLSGNGEYGIMVFGHPHRERIIHNHHRCVLPNESLGMRPPAVADRLEHVRDLILAGEREQAQRMFSDGRSMAWTQPFHPGHVLHLDAPVEGPAERYRRITDFTTGEVRVAWSDGERQSVRGAFVSRIDAVAVVEIAGPRVDLAVRLSGELPGRPPEVTFSTSAEAAGNDEAYLAAVGAYPFGPGAAGFAGVTRLVVTGGRLTVDGDAARVEGARRVVLLTRMDRSSTPADLEGLRAPRRTARRLRGVTRSPCARTASSTAAPNSTWACPTATGTSPWPSCSPVPTPRRWTARWSRRCSTPAATCCSAPAGYSRPG</sequence>
<dbReference type="PANTHER" id="PTHR31084">
    <property type="entry name" value="ALPHA-L-FUCOSIDASE 2"/>
    <property type="match status" value="1"/>
</dbReference>
<dbReference type="AlphaFoldDB" id="A0A5N8XAC0"/>